<dbReference type="AlphaFoldDB" id="A0A8H2XU04"/>
<name>A0A8H2XU04_9AGAM</name>
<reference evidence="3" key="1">
    <citation type="submission" date="2021-01" db="EMBL/GenBank/DDBJ databases">
        <authorList>
            <person name="Kaushik A."/>
        </authorList>
    </citation>
    <scope>NUCLEOTIDE SEQUENCE</scope>
    <source>
        <strain evidence="3">AG1-1B</strain>
    </source>
</reference>
<feature type="region of interest" description="Disordered" evidence="1">
    <location>
        <begin position="275"/>
        <end position="303"/>
    </location>
</feature>
<feature type="transmembrane region" description="Helical" evidence="2">
    <location>
        <begin position="243"/>
        <end position="260"/>
    </location>
</feature>
<feature type="compositionally biased region" description="Basic and acidic residues" evidence="1">
    <location>
        <begin position="275"/>
        <end position="293"/>
    </location>
</feature>
<feature type="transmembrane region" description="Helical" evidence="2">
    <location>
        <begin position="79"/>
        <end position="99"/>
    </location>
</feature>
<evidence type="ECO:0000256" key="2">
    <source>
        <dbReference type="SAM" id="Phobius"/>
    </source>
</evidence>
<keyword evidence="2" id="KW-0472">Membrane</keyword>
<feature type="transmembrane region" description="Helical" evidence="2">
    <location>
        <begin position="56"/>
        <end position="73"/>
    </location>
</feature>
<evidence type="ECO:0000313" key="4">
    <source>
        <dbReference type="Proteomes" id="UP000663826"/>
    </source>
</evidence>
<comment type="caution">
    <text evidence="3">The sequence shown here is derived from an EMBL/GenBank/DDBJ whole genome shotgun (WGS) entry which is preliminary data.</text>
</comment>
<evidence type="ECO:0000256" key="1">
    <source>
        <dbReference type="SAM" id="MobiDB-lite"/>
    </source>
</evidence>
<keyword evidence="2" id="KW-0812">Transmembrane</keyword>
<sequence>MNATLCPAEPNPDYCAFVLANPDISVRISVYVQVGLNVLASVLFESNLQITRDAARMSYVLSISLIVASIAQWKVGGIGLFDALIGTQLATLMTVFMIFNMRYTSSLGLSANVSSVLFFILYTYWGIQTWSFTPCPANSLTQFVVFVFGVAGILALRSLLLLVKWGGKVWARGGEVKARKAEVWMNHKRGMYGVDDGAGKSHLSLVSLPIILYLVITTEQFVARNKSAHDLENLDDWTFGQTIAVLMLLGQVVEMGLCAWKERKWKKRLEWRRGREKGSGRGRGGEGRIERPRGMGVPLPFVD</sequence>
<dbReference type="EMBL" id="CAJMWQ010001083">
    <property type="protein sequence ID" value="CAE6434007.1"/>
    <property type="molecule type" value="Genomic_DNA"/>
</dbReference>
<protein>
    <submittedName>
        <fullName evidence="3">Uncharacterized protein</fullName>
    </submittedName>
</protein>
<proteinExistence type="predicted"/>
<dbReference type="Proteomes" id="UP000663826">
    <property type="component" value="Unassembled WGS sequence"/>
</dbReference>
<keyword evidence="2" id="KW-1133">Transmembrane helix</keyword>
<evidence type="ECO:0000313" key="3">
    <source>
        <dbReference type="EMBL" id="CAE6434007.1"/>
    </source>
</evidence>
<accession>A0A8H2XU04</accession>
<feature type="transmembrane region" description="Helical" evidence="2">
    <location>
        <begin position="106"/>
        <end position="127"/>
    </location>
</feature>
<gene>
    <name evidence="3" type="ORF">RDB_LOCUS62537</name>
</gene>
<feature type="transmembrane region" description="Helical" evidence="2">
    <location>
        <begin position="203"/>
        <end position="223"/>
    </location>
</feature>
<organism evidence="3 4">
    <name type="scientific">Rhizoctonia solani</name>
    <dbReference type="NCBI Taxonomy" id="456999"/>
    <lineage>
        <taxon>Eukaryota</taxon>
        <taxon>Fungi</taxon>
        <taxon>Dikarya</taxon>
        <taxon>Basidiomycota</taxon>
        <taxon>Agaricomycotina</taxon>
        <taxon>Agaricomycetes</taxon>
        <taxon>Cantharellales</taxon>
        <taxon>Ceratobasidiaceae</taxon>
        <taxon>Rhizoctonia</taxon>
    </lineage>
</organism>
<feature type="transmembrane region" description="Helical" evidence="2">
    <location>
        <begin position="139"/>
        <end position="163"/>
    </location>
</feature>